<dbReference type="Gene3D" id="2.40.300.10">
    <property type="entry name" value="Head decoration protein D"/>
    <property type="match status" value="1"/>
</dbReference>
<feature type="non-terminal residue" evidence="1">
    <location>
        <position position="1"/>
    </location>
</feature>
<reference evidence="2" key="1">
    <citation type="submission" date="2017-06" db="EMBL/GenBank/DDBJ databases">
        <authorList>
            <person name="Varghese N."/>
            <person name="Submissions S."/>
        </authorList>
    </citation>
    <scope>NUCLEOTIDE SEQUENCE [LARGE SCALE GENOMIC DNA]</scope>
    <source>
        <strain evidence="2">DSM 27993</strain>
    </source>
</reference>
<dbReference type="EMBL" id="FZNX01000006">
    <property type="protein sequence ID" value="SNR78229.1"/>
    <property type="molecule type" value="Genomic_DNA"/>
</dbReference>
<dbReference type="AlphaFoldDB" id="A0A238Z5F7"/>
<evidence type="ECO:0000313" key="2">
    <source>
        <dbReference type="Proteomes" id="UP000198412"/>
    </source>
</evidence>
<sequence length="303" mass="33306">EIPILPAIPNVIPRIPNIPTGGLPSLTIPNFTVTTVNNSLSKENQYITFQDKDGRTTGTIRAQSTQDFRDNTVLDNVYLLNVMSSFVGIDLLDGMTSGIVEITNLVDAFNKIGVEYSSGNGDYAEWLERLNANEYLTAGDIVAVKGGKITRDLENVQQIMVVSHKPIILGNAPKEGEEYKGNNIAFMGQVPVKVMGAVQSGDYIVANPQIKGYGIAIHPEEMNAENYVLAVGRSWENNSNKGPKMVNTVVGVHNGDWSKNVKSIEKQQQNFDKKFDDLTSKLNSISEKLNIVEKNKSNYVSQN</sequence>
<accession>A0A238Z5F7</accession>
<protein>
    <submittedName>
        <fullName evidence="1">Uncharacterized protein</fullName>
    </submittedName>
</protein>
<name>A0A238Z5F7_9FLAO</name>
<proteinExistence type="predicted"/>
<organism evidence="1 2">
    <name type="scientific">Lutibacter flavus</name>
    <dbReference type="NCBI Taxonomy" id="691689"/>
    <lineage>
        <taxon>Bacteria</taxon>
        <taxon>Pseudomonadati</taxon>
        <taxon>Bacteroidota</taxon>
        <taxon>Flavobacteriia</taxon>
        <taxon>Flavobacteriales</taxon>
        <taxon>Flavobacteriaceae</taxon>
        <taxon>Lutibacter</taxon>
    </lineage>
</organism>
<evidence type="ECO:0000313" key="1">
    <source>
        <dbReference type="EMBL" id="SNR78229.1"/>
    </source>
</evidence>
<keyword evidence="2" id="KW-1185">Reference proteome</keyword>
<gene>
    <name evidence="1" type="ORF">SAMN04488111_3052</name>
</gene>
<dbReference type="RefSeq" id="WP_217898422.1">
    <property type="nucleotide sequence ID" value="NZ_FZNX01000006.1"/>
</dbReference>
<dbReference type="Proteomes" id="UP000198412">
    <property type="component" value="Unassembled WGS sequence"/>
</dbReference>